<dbReference type="PRINTS" id="PR00304">
    <property type="entry name" value="TCOMPLEXTCP1"/>
</dbReference>
<dbReference type="InterPro" id="IPR001202">
    <property type="entry name" value="WW_dom"/>
</dbReference>
<dbReference type="Pfam" id="PF16131">
    <property type="entry name" value="Torus"/>
    <property type="match status" value="1"/>
</dbReference>
<keyword evidence="5" id="KW-0694">RNA-binding</keyword>
<dbReference type="PROSITE" id="PS50103">
    <property type="entry name" value="ZF_C3H1"/>
    <property type="match status" value="1"/>
</dbReference>
<dbReference type="Pfam" id="PF00118">
    <property type="entry name" value="Cpn60_TCP1"/>
    <property type="match status" value="1"/>
</dbReference>
<feature type="region of interest" description="Disordered" evidence="8">
    <location>
        <begin position="972"/>
        <end position="991"/>
    </location>
</feature>
<evidence type="ECO:0000313" key="12">
    <source>
        <dbReference type="EMBL" id="CAH3192685.1"/>
    </source>
</evidence>
<dbReference type="InterPro" id="IPR027409">
    <property type="entry name" value="GroEL-like_apical_dom_sf"/>
</dbReference>
<dbReference type="PANTHER" id="PTHR14667:SF2">
    <property type="entry name" value="BARDET-BIEDL SYNDROME 10 PROTEIN"/>
    <property type="match status" value="1"/>
</dbReference>
<evidence type="ECO:0000259" key="9">
    <source>
        <dbReference type="PROSITE" id="PS50020"/>
    </source>
</evidence>
<evidence type="ECO:0000256" key="7">
    <source>
        <dbReference type="RuleBase" id="RU004187"/>
    </source>
</evidence>
<dbReference type="InterPro" id="IPR002423">
    <property type="entry name" value="Cpn60/GroEL/TCP-1"/>
</dbReference>
<dbReference type="Gene3D" id="1.10.560.10">
    <property type="entry name" value="GroEL-like equatorial domain"/>
    <property type="match status" value="1"/>
</dbReference>
<evidence type="ECO:0008006" key="14">
    <source>
        <dbReference type="Google" id="ProtNLM"/>
    </source>
</evidence>
<sequence length="1119" mass="127144">MAVALEALKICESLEGILKKTFGPNGLDVMLNSSSGNILITNNGALILKSLSLDNHIGRTVVDGVVSLSSITGDGSTSFILLLTALLRETIQCTGISGRSSKAEMSSNQRQSLLALSRAFIQFESTLIDEVVVPCLRTITVTTDLQDEDLSMIKQKINRLIYSTLNGKFPVNTVFLFAEILSDLISKTWKSPVLSLRESVLHVIDEFPQICIEVPSLPISFSQVKQGILIPRRFAFDVEEMFTTLQNFKFVVLNCSLDISEPQVPSSIRTNDQSSFDMNFQWKRNKVQRLITMFQQHGIRLILSSENVSDLVLHFCRQTGIAVVSMIPVEYTEYICKCTGVLPVHNIDSNNLDEVFLGTSLSCGTQRLGHHKFVCMHVNPHNLQFSPHYLILCSPAQGLCKQYYIALHNALKSVKMSFSEDGNCLTFLPGCGAAEFAMSFSLKLHSLNFVDPNTSQALQILSKALQTIPNTLHQNSFSILHQKENFMHCLHEVEKSWKNNGIVLGVDSKTGKAVDAGKLEVYEPFSGKYLLIRSMLQCLSQLLRTEKFLGAKKLDQQPARVTVPVPAPLHIRPSLCLSTHSTFRLPYMTHLHKKINMAAKRKSQGDREDDDDSSILPPKRHENTTSQDATTYYSTESSYGVQWYEQRGQWIALYDWNSGHYYYQNISDHRTQWEQPADWDSIHPLYIPVNQYSAGFWNESVNRKVDTSKDVHEEENYKTSVGDLEAKVQLFLSRPARRQIDPEEKKKLHWIPEGATEYNIWYDRWVGEHWRADKDHGPSETRCCLETDAGFTKANVYEPGGNKHYFCIYFARGCCHLGSECGYFHVIPTDKDEQRIDLAHDVFGRERHRLHKDDMGGVGTFDKECRTLYVGGLANRTKLEKLLWSEFGEWGEIEDLRVIPKRNIAFVRYKNRVNAEFAKIAMSDQKLNNRELLNVRWAFDDPNPKARKEELLRAKKKVLEAASERGLLQKARLRPRDPPGGQVTGPYPDTNNQYPVECGPMSKEQFEQAEILENVYTDCTRLDEALKRGEALHVKEADSSQAVHSQLSEYSEYSSAENTQATETDWNSDNNYSGYYSYDYSQAWDYSQYYQTDDSCSTKDPYREILTSSAKDNSEASNS</sequence>
<accession>A0ABN8SR08</accession>
<dbReference type="Gene3D" id="3.30.70.330">
    <property type="match status" value="1"/>
</dbReference>
<dbReference type="InterPro" id="IPR032297">
    <property type="entry name" value="Torus"/>
</dbReference>
<evidence type="ECO:0000313" key="13">
    <source>
        <dbReference type="Proteomes" id="UP001159427"/>
    </source>
</evidence>
<dbReference type="SUPFAM" id="SSF54928">
    <property type="entry name" value="RNA-binding domain, RBD"/>
    <property type="match status" value="1"/>
</dbReference>
<comment type="caution">
    <text evidence="12">The sequence shown here is derived from an EMBL/GenBank/DDBJ whole genome shotgun (WGS) entry which is preliminary data.</text>
</comment>
<evidence type="ECO:0000256" key="2">
    <source>
        <dbReference type="ARBA" id="ARBA00022741"/>
    </source>
</evidence>
<dbReference type="EMBL" id="CALNXI010003257">
    <property type="protein sequence ID" value="CAH3192685.1"/>
    <property type="molecule type" value="Genomic_DNA"/>
</dbReference>
<feature type="region of interest" description="Disordered" evidence="8">
    <location>
        <begin position="1036"/>
        <end position="1069"/>
    </location>
</feature>
<dbReference type="Pfam" id="PF00076">
    <property type="entry name" value="RRM_1"/>
    <property type="match status" value="1"/>
</dbReference>
<feature type="zinc finger region" description="C3H1-type" evidence="6">
    <location>
        <begin position="801"/>
        <end position="828"/>
    </location>
</feature>
<keyword evidence="6" id="KW-0862">Zinc</keyword>
<keyword evidence="3 7" id="KW-0067">ATP-binding</keyword>
<dbReference type="Proteomes" id="UP001159427">
    <property type="component" value="Unassembled WGS sequence"/>
</dbReference>
<evidence type="ECO:0000259" key="11">
    <source>
        <dbReference type="PROSITE" id="PS50103"/>
    </source>
</evidence>
<comment type="similarity">
    <text evidence="1 7">Belongs to the TCP-1 chaperonin family.</text>
</comment>
<dbReference type="InterPro" id="IPR042619">
    <property type="entry name" value="BBS10"/>
</dbReference>
<proteinExistence type="inferred from homology"/>
<evidence type="ECO:0000256" key="3">
    <source>
        <dbReference type="ARBA" id="ARBA00022840"/>
    </source>
</evidence>
<dbReference type="InterPro" id="IPR035979">
    <property type="entry name" value="RBD_domain_sf"/>
</dbReference>
<feature type="compositionally biased region" description="Polar residues" evidence="8">
    <location>
        <begin position="1039"/>
        <end position="1064"/>
    </location>
</feature>
<dbReference type="InterPro" id="IPR012677">
    <property type="entry name" value="Nucleotide-bd_a/b_plait_sf"/>
</dbReference>
<name>A0ABN8SR08_9CNID</name>
<keyword evidence="2 7" id="KW-0547">Nucleotide-binding</keyword>
<dbReference type="SUPFAM" id="SSF48592">
    <property type="entry name" value="GroEL equatorial domain-like"/>
    <property type="match status" value="1"/>
</dbReference>
<dbReference type="InterPro" id="IPR034181">
    <property type="entry name" value="Cwc2_RRM"/>
</dbReference>
<keyword evidence="13" id="KW-1185">Reference proteome</keyword>
<evidence type="ECO:0000256" key="5">
    <source>
        <dbReference type="PROSITE-ProRule" id="PRU00176"/>
    </source>
</evidence>
<feature type="domain" description="C3H1-type" evidence="11">
    <location>
        <begin position="801"/>
        <end position="828"/>
    </location>
</feature>
<protein>
    <recommendedName>
        <fullName evidence="14">Pre-mRNA-splicing factor RBM22</fullName>
    </recommendedName>
</protein>
<evidence type="ECO:0000256" key="1">
    <source>
        <dbReference type="ARBA" id="ARBA00008020"/>
    </source>
</evidence>
<dbReference type="InterPro" id="IPR000571">
    <property type="entry name" value="Znf_CCCH"/>
</dbReference>
<reference evidence="12 13" key="1">
    <citation type="submission" date="2022-05" db="EMBL/GenBank/DDBJ databases">
        <authorList>
            <consortium name="Genoscope - CEA"/>
            <person name="William W."/>
        </authorList>
    </citation>
    <scope>NUCLEOTIDE SEQUENCE [LARGE SCALE GENOMIC DNA]</scope>
</reference>
<gene>
    <name evidence="12" type="ORF">PEVE_00024356</name>
</gene>
<evidence type="ECO:0000256" key="6">
    <source>
        <dbReference type="PROSITE-ProRule" id="PRU00723"/>
    </source>
</evidence>
<dbReference type="InterPro" id="IPR027410">
    <property type="entry name" value="TCP-1-like_intermed_sf"/>
</dbReference>
<organism evidence="12 13">
    <name type="scientific">Porites evermanni</name>
    <dbReference type="NCBI Taxonomy" id="104178"/>
    <lineage>
        <taxon>Eukaryota</taxon>
        <taxon>Metazoa</taxon>
        <taxon>Cnidaria</taxon>
        <taxon>Anthozoa</taxon>
        <taxon>Hexacorallia</taxon>
        <taxon>Scleractinia</taxon>
        <taxon>Fungiina</taxon>
        <taxon>Poritidae</taxon>
        <taxon>Porites</taxon>
    </lineage>
</organism>
<keyword evidence="4 7" id="KW-0143">Chaperone</keyword>
<evidence type="ECO:0000256" key="8">
    <source>
        <dbReference type="SAM" id="MobiDB-lite"/>
    </source>
</evidence>
<dbReference type="PROSITE" id="PS01159">
    <property type="entry name" value="WW_DOMAIN_1"/>
    <property type="match status" value="1"/>
</dbReference>
<dbReference type="PANTHER" id="PTHR14667">
    <property type="entry name" value="BARDET-BIEDL SYNDROME 10 PROTEIN"/>
    <property type="match status" value="1"/>
</dbReference>
<dbReference type="InterPro" id="IPR027413">
    <property type="entry name" value="GROEL-like_equatorial_sf"/>
</dbReference>
<evidence type="ECO:0000256" key="4">
    <source>
        <dbReference type="ARBA" id="ARBA00023186"/>
    </source>
</evidence>
<dbReference type="PROSITE" id="PS50020">
    <property type="entry name" value="WW_DOMAIN_2"/>
    <property type="match status" value="1"/>
</dbReference>
<dbReference type="Gene3D" id="3.50.7.10">
    <property type="entry name" value="GroEL"/>
    <property type="match status" value="1"/>
</dbReference>
<dbReference type="PROSITE" id="PS50102">
    <property type="entry name" value="RRM"/>
    <property type="match status" value="1"/>
</dbReference>
<dbReference type="CDD" id="cd12360">
    <property type="entry name" value="RRM_cwf2"/>
    <property type="match status" value="1"/>
</dbReference>
<dbReference type="InterPro" id="IPR017998">
    <property type="entry name" value="Chaperone_TCP-1"/>
</dbReference>
<feature type="region of interest" description="Disordered" evidence="8">
    <location>
        <begin position="598"/>
        <end position="629"/>
    </location>
</feature>
<dbReference type="InterPro" id="IPR000504">
    <property type="entry name" value="RRM_dom"/>
</dbReference>
<dbReference type="SUPFAM" id="SSF52029">
    <property type="entry name" value="GroEL apical domain-like"/>
    <property type="match status" value="1"/>
</dbReference>
<feature type="domain" description="RRM" evidence="10">
    <location>
        <begin position="866"/>
        <end position="940"/>
    </location>
</feature>
<keyword evidence="6" id="KW-0479">Metal-binding</keyword>
<dbReference type="SMART" id="SM00360">
    <property type="entry name" value="RRM"/>
    <property type="match status" value="1"/>
</dbReference>
<evidence type="ECO:0000259" key="10">
    <source>
        <dbReference type="PROSITE" id="PS50102"/>
    </source>
</evidence>
<keyword evidence="6" id="KW-0863">Zinc-finger</keyword>
<dbReference type="Gene3D" id="3.30.260.10">
    <property type="entry name" value="TCP-1-like chaperonin intermediate domain"/>
    <property type="match status" value="1"/>
</dbReference>
<feature type="domain" description="WW" evidence="9">
    <location>
        <begin position="650"/>
        <end position="678"/>
    </location>
</feature>